<feature type="region of interest" description="Disordered" evidence="2">
    <location>
        <begin position="1"/>
        <end position="30"/>
    </location>
</feature>
<sequence length="375" mass="41953">MASMPKTAHEDLHSEQGPLREDRPDRAKNPTIKVEDLAWLEFEKPDLDAAERFAHDFGLITAYRDDAELHLRGTLGGSQCMIIRKGLASRFLGPAFRAASTADLHRLARATGASVEERLAPGGGTMVRLDDPSGMRLQVVAEVEQLPELQHRAPLELNFGQVRRVNAPQRPTREPAWVERLGHVVLETPKFNRTLDWYQEHLGLIVSDFLFFPGQRDRGATMAFIRCDRGATPADHHTLAMHLGPSRRYVHSAYQVADLDAVATGGEYLKDRGYNRAWGIGRHIQGSQIFDYWRDPDSVMVEHFADGDMFDDTVEVGWTQMSASGLAQWGPSVTANFLGAKPSAHMVRDLVAALRDDDNEFDIRRLVGLLKVATR</sequence>
<keyword evidence="7" id="KW-1185">Reference proteome</keyword>
<dbReference type="Proteomes" id="UP001145799">
    <property type="component" value="Unassembled WGS sequence"/>
</dbReference>
<dbReference type="Pfam" id="PF00903">
    <property type="entry name" value="Glyoxalase"/>
    <property type="match status" value="1"/>
</dbReference>
<proteinExistence type="predicted"/>
<organism evidence="4 6">
    <name type="scientific">Glycomyces lechevalierae</name>
    <dbReference type="NCBI Taxonomy" id="256034"/>
    <lineage>
        <taxon>Bacteria</taxon>
        <taxon>Bacillati</taxon>
        <taxon>Actinomycetota</taxon>
        <taxon>Actinomycetes</taxon>
        <taxon>Glycomycetales</taxon>
        <taxon>Glycomycetaceae</taxon>
        <taxon>Glycomyces</taxon>
    </lineage>
</organism>
<reference evidence="4" key="1">
    <citation type="submission" date="2022-12" db="EMBL/GenBank/DDBJ databases">
        <title>Gycomyces niveus sp.nov., a novel actinomycete isolated from soil in Shouguang.</title>
        <authorList>
            <person name="Yang X."/>
        </authorList>
    </citation>
    <scope>NUCLEOTIDE SEQUENCE</scope>
    <source>
        <strain evidence="4">DSM 44724</strain>
    </source>
</reference>
<dbReference type="InterPro" id="IPR029068">
    <property type="entry name" value="Glyas_Bleomycin-R_OHBP_Dase"/>
</dbReference>
<feature type="domain" description="VOC" evidence="3">
    <location>
        <begin position="36"/>
        <end position="142"/>
    </location>
</feature>
<dbReference type="InterPro" id="IPR051785">
    <property type="entry name" value="MMCE/EMCE_epimerase"/>
</dbReference>
<dbReference type="SUPFAM" id="SSF54593">
    <property type="entry name" value="Glyoxalase/Bleomycin resistance protein/Dihydroxybiphenyl dioxygenase"/>
    <property type="match status" value="1"/>
</dbReference>
<evidence type="ECO:0000313" key="7">
    <source>
        <dbReference type="Proteomes" id="UP001183604"/>
    </source>
</evidence>
<feature type="domain" description="VOC" evidence="3">
    <location>
        <begin position="180"/>
        <end position="306"/>
    </location>
</feature>
<dbReference type="InterPro" id="IPR037523">
    <property type="entry name" value="VOC_core"/>
</dbReference>
<dbReference type="InterPro" id="IPR004360">
    <property type="entry name" value="Glyas_Fos-R_dOase_dom"/>
</dbReference>
<keyword evidence="1" id="KW-0479">Metal-binding</keyword>
<protein>
    <submittedName>
        <fullName evidence="5">Catechol 2,3-dioxygenase-like lactoylglutathione lyase family enzyme</fullName>
    </submittedName>
    <submittedName>
        <fullName evidence="4">VOC family protein</fullName>
    </submittedName>
</protein>
<dbReference type="PANTHER" id="PTHR43048:SF3">
    <property type="entry name" value="METHYLMALONYL-COA EPIMERASE, MITOCHONDRIAL"/>
    <property type="match status" value="1"/>
</dbReference>
<evidence type="ECO:0000313" key="4">
    <source>
        <dbReference type="EMBL" id="MDA1386058.1"/>
    </source>
</evidence>
<evidence type="ECO:0000313" key="5">
    <source>
        <dbReference type="EMBL" id="MDR7340784.1"/>
    </source>
</evidence>
<evidence type="ECO:0000259" key="3">
    <source>
        <dbReference type="PROSITE" id="PS51819"/>
    </source>
</evidence>
<dbReference type="Gene3D" id="3.10.180.10">
    <property type="entry name" value="2,3-Dihydroxybiphenyl 1,2-Dioxygenase, domain 1"/>
    <property type="match status" value="2"/>
</dbReference>
<dbReference type="PANTHER" id="PTHR43048">
    <property type="entry name" value="METHYLMALONYL-COA EPIMERASE"/>
    <property type="match status" value="1"/>
</dbReference>
<dbReference type="AlphaFoldDB" id="A0A9X3PM21"/>
<evidence type="ECO:0000256" key="2">
    <source>
        <dbReference type="SAM" id="MobiDB-lite"/>
    </source>
</evidence>
<evidence type="ECO:0000256" key="1">
    <source>
        <dbReference type="ARBA" id="ARBA00022723"/>
    </source>
</evidence>
<feature type="compositionally biased region" description="Basic and acidic residues" evidence="2">
    <location>
        <begin position="7"/>
        <end position="30"/>
    </location>
</feature>
<comment type="caution">
    <text evidence="4">The sequence shown here is derived from an EMBL/GenBank/DDBJ whole genome shotgun (WGS) entry which is preliminary data.</text>
</comment>
<name>A0A9X3PM21_9ACTN</name>
<gene>
    <name evidence="5" type="ORF">J2S69_004503</name>
    <name evidence="4" type="ORF">O2L01_13780</name>
</gene>
<dbReference type="PROSITE" id="PS51819">
    <property type="entry name" value="VOC"/>
    <property type="match status" value="2"/>
</dbReference>
<evidence type="ECO:0000313" key="6">
    <source>
        <dbReference type="Proteomes" id="UP001145799"/>
    </source>
</evidence>
<dbReference type="Proteomes" id="UP001183604">
    <property type="component" value="Unassembled WGS sequence"/>
</dbReference>
<dbReference type="EMBL" id="JAPZVQ010000007">
    <property type="protein sequence ID" value="MDA1386058.1"/>
    <property type="molecule type" value="Genomic_DNA"/>
</dbReference>
<dbReference type="EMBL" id="JAVDYD010000001">
    <property type="protein sequence ID" value="MDR7340784.1"/>
    <property type="molecule type" value="Genomic_DNA"/>
</dbReference>
<dbReference type="RefSeq" id="WP_270122522.1">
    <property type="nucleotide sequence ID" value="NZ_BAAAOM010000001.1"/>
</dbReference>
<reference evidence="5 7" key="2">
    <citation type="submission" date="2023-07" db="EMBL/GenBank/DDBJ databases">
        <title>Sequencing the genomes of 1000 actinobacteria strains.</title>
        <authorList>
            <person name="Klenk H.-P."/>
        </authorList>
    </citation>
    <scope>NUCLEOTIDE SEQUENCE [LARGE SCALE GENOMIC DNA]</scope>
    <source>
        <strain evidence="5 7">DSM 44724</strain>
    </source>
</reference>
<dbReference type="GO" id="GO:0046491">
    <property type="term" value="P:L-methylmalonyl-CoA metabolic process"/>
    <property type="evidence" value="ECO:0007669"/>
    <property type="project" value="TreeGrafter"/>
</dbReference>
<dbReference type="GO" id="GO:0004493">
    <property type="term" value="F:methylmalonyl-CoA epimerase activity"/>
    <property type="evidence" value="ECO:0007669"/>
    <property type="project" value="TreeGrafter"/>
</dbReference>
<dbReference type="GO" id="GO:0046872">
    <property type="term" value="F:metal ion binding"/>
    <property type="evidence" value="ECO:0007669"/>
    <property type="project" value="UniProtKB-KW"/>
</dbReference>
<accession>A0A9X3PM21</accession>